<evidence type="ECO:0000313" key="2">
    <source>
        <dbReference type="Proteomes" id="UP000287857"/>
    </source>
</evidence>
<organism evidence="1 2">
    <name type="scientific">Vagococcus vulneris</name>
    <dbReference type="NCBI Taxonomy" id="1977869"/>
    <lineage>
        <taxon>Bacteria</taxon>
        <taxon>Bacillati</taxon>
        <taxon>Bacillota</taxon>
        <taxon>Bacilli</taxon>
        <taxon>Lactobacillales</taxon>
        <taxon>Enterococcaceae</taxon>
        <taxon>Vagococcus</taxon>
    </lineage>
</organism>
<keyword evidence="2" id="KW-1185">Reference proteome</keyword>
<dbReference type="OrthoDB" id="2156448at2"/>
<proteinExistence type="predicted"/>
<accession>A0A429ZNX7</accession>
<dbReference type="EMBL" id="NGJS01000033">
    <property type="protein sequence ID" value="RST95391.1"/>
    <property type="molecule type" value="Genomic_DNA"/>
</dbReference>
<dbReference type="RefSeq" id="WP_125984871.1">
    <property type="nucleotide sequence ID" value="NZ_NGJS01000033.1"/>
</dbReference>
<reference evidence="1 2" key="1">
    <citation type="submission" date="2017-05" db="EMBL/GenBank/DDBJ databases">
        <title>Vagococcus spp. assemblies.</title>
        <authorList>
            <person name="Gulvik C.A."/>
        </authorList>
    </citation>
    <scope>NUCLEOTIDE SEQUENCE [LARGE SCALE GENOMIC DNA]</scope>
    <source>
        <strain evidence="1 2">SS1995</strain>
    </source>
</reference>
<sequence length="122" mass="13739">MSQSKVAGTVMLNLNNGEKKFLVKHDKTDHLDFIVANIDSIHTSLACILRDLKDVVKLDTSKMDLFELTNVTINSVSMPLFVFTLDENNVSEIDSATYGWENPKQVKNVLENIDISGVPFFY</sequence>
<gene>
    <name evidence="1" type="ORF">CBF37_11485</name>
</gene>
<comment type="caution">
    <text evidence="1">The sequence shown here is derived from an EMBL/GenBank/DDBJ whole genome shotgun (WGS) entry which is preliminary data.</text>
</comment>
<name>A0A429ZNX7_9ENTE</name>
<evidence type="ECO:0000313" key="1">
    <source>
        <dbReference type="EMBL" id="RST95391.1"/>
    </source>
</evidence>
<dbReference type="Proteomes" id="UP000287857">
    <property type="component" value="Unassembled WGS sequence"/>
</dbReference>
<dbReference type="AlphaFoldDB" id="A0A429ZNX7"/>
<protein>
    <submittedName>
        <fullName evidence="1">Uncharacterized protein</fullName>
    </submittedName>
</protein>